<dbReference type="EC" id="3.2.1.51" evidence="2"/>
<accession>A0A327NHW7</accession>
<dbReference type="AlphaFoldDB" id="A0A327NHW7"/>
<name>A0A327NHW7_9BACT</name>
<dbReference type="GO" id="GO:0006004">
    <property type="term" value="P:fucose metabolic process"/>
    <property type="evidence" value="ECO:0007669"/>
    <property type="project" value="TreeGrafter"/>
</dbReference>
<feature type="domain" description="Glycoside hydrolase family 29 N-terminal" evidence="6">
    <location>
        <begin position="32"/>
        <end position="80"/>
    </location>
</feature>
<dbReference type="Gene3D" id="3.20.20.80">
    <property type="entry name" value="Glycosidases"/>
    <property type="match status" value="1"/>
</dbReference>
<reference evidence="7 8" key="1">
    <citation type="submission" date="2018-06" db="EMBL/GenBank/DDBJ databases">
        <title>Spirosoma sp. HMF3257 Genome sequencing and assembly.</title>
        <authorList>
            <person name="Kang H."/>
            <person name="Cha I."/>
            <person name="Kim H."/>
            <person name="Kang J."/>
            <person name="Joh K."/>
        </authorList>
    </citation>
    <scope>NUCLEOTIDE SEQUENCE [LARGE SCALE GENOMIC DNA]</scope>
    <source>
        <strain evidence="7 8">HMF3257</strain>
    </source>
</reference>
<organism evidence="7 8">
    <name type="scientific">Spirosoma telluris</name>
    <dbReference type="NCBI Taxonomy" id="2183553"/>
    <lineage>
        <taxon>Bacteria</taxon>
        <taxon>Pseudomonadati</taxon>
        <taxon>Bacteroidota</taxon>
        <taxon>Cytophagia</taxon>
        <taxon>Cytophagales</taxon>
        <taxon>Cytophagaceae</taxon>
        <taxon>Spirosoma</taxon>
    </lineage>
</organism>
<keyword evidence="3" id="KW-0732">Signal</keyword>
<gene>
    <name evidence="7" type="ORF">HMF3257_12390</name>
</gene>
<dbReference type="GO" id="GO:0016139">
    <property type="term" value="P:glycoside catabolic process"/>
    <property type="evidence" value="ECO:0007669"/>
    <property type="project" value="TreeGrafter"/>
</dbReference>
<comment type="similarity">
    <text evidence="1">Belongs to the glycosyl hydrolase 29 family.</text>
</comment>
<dbReference type="PANTHER" id="PTHR10030:SF37">
    <property type="entry name" value="ALPHA-L-FUCOSIDASE-RELATED"/>
    <property type="match status" value="1"/>
</dbReference>
<dbReference type="EMBL" id="QLII01000001">
    <property type="protein sequence ID" value="RAI74842.1"/>
    <property type="molecule type" value="Genomic_DNA"/>
</dbReference>
<keyword evidence="5" id="KW-0326">Glycosidase</keyword>
<keyword evidence="4" id="KW-0378">Hydrolase</keyword>
<evidence type="ECO:0000256" key="1">
    <source>
        <dbReference type="ARBA" id="ARBA00007951"/>
    </source>
</evidence>
<evidence type="ECO:0000256" key="5">
    <source>
        <dbReference type="ARBA" id="ARBA00023295"/>
    </source>
</evidence>
<dbReference type="Proteomes" id="UP000249016">
    <property type="component" value="Unassembled WGS sequence"/>
</dbReference>
<evidence type="ECO:0000256" key="2">
    <source>
        <dbReference type="ARBA" id="ARBA00012662"/>
    </source>
</evidence>
<keyword evidence="8" id="KW-1185">Reference proteome</keyword>
<dbReference type="InterPro" id="IPR057739">
    <property type="entry name" value="Glyco_hydro_29_N"/>
</dbReference>
<dbReference type="InterPro" id="IPR017853">
    <property type="entry name" value="GH"/>
</dbReference>
<protein>
    <recommendedName>
        <fullName evidence="2">alpha-L-fucosidase</fullName>
        <ecNumber evidence="2">3.2.1.51</ecNumber>
    </recommendedName>
</protein>
<evidence type="ECO:0000256" key="3">
    <source>
        <dbReference type="ARBA" id="ARBA00022729"/>
    </source>
</evidence>
<dbReference type="PANTHER" id="PTHR10030">
    <property type="entry name" value="ALPHA-L-FUCOSIDASE"/>
    <property type="match status" value="1"/>
</dbReference>
<evidence type="ECO:0000313" key="7">
    <source>
        <dbReference type="EMBL" id="RAI74842.1"/>
    </source>
</evidence>
<dbReference type="GO" id="GO:0004560">
    <property type="term" value="F:alpha-L-fucosidase activity"/>
    <property type="evidence" value="ECO:0007669"/>
    <property type="project" value="InterPro"/>
</dbReference>
<dbReference type="SUPFAM" id="SSF51445">
    <property type="entry name" value="(Trans)glycosidases"/>
    <property type="match status" value="1"/>
</dbReference>
<evidence type="ECO:0000313" key="8">
    <source>
        <dbReference type="Proteomes" id="UP000249016"/>
    </source>
</evidence>
<dbReference type="GO" id="GO:0005764">
    <property type="term" value="C:lysosome"/>
    <property type="evidence" value="ECO:0007669"/>
    <property type="project" value="TreeGrafter"/>
</dbReference>
<evidence type="ECO:0000259" key="6">
    <source>
        <dbReference type="Pfam" id="PF01120"/>
    </source>
</evidence>
<dbReference type="Pfam" id="PF01120">
    <property type="entry name" value="Alpha_L_fucos"/>
    <property type="match status" value="1"/>
</dbReference>
<dbReference type="InterPro" id="IPR000933">
    <property type="entry name" value="Glyco_hydro_29"/>
</dbReference>
<evidence type="ECO:0000256" key="4">
    <source>
        <dbReference type="ARBA" id="ARBA00022801"/>
    </source>
</evidence>
<sequence length="81" mass="9347">MFIHWNVDTQLGIVISHSLVGASPDYVERYISELPKTFYPKDFDAERLVILAKNAGMKYIMFTTKHHAGFCMWDTKTTDFG</sequence>
<comment type="caution">
    <text evidence="7">The sequence shown here is derived from an EMBL/GenBank/DDBJ whole genome shotgun (WGS) entry which is preliminary data.</text>
</comment>
<proteinExistence type="inferred from homology"/>